<dbReference type="AlphaFoldDB" id="A0A5R8ZGY9"/>
<feature type="region of interest" description="Disordered" evidence="1">
    <location>
        <begin position="294"/>
        <end position="313"/>
    </location>
</feature>
<dbReference type="GO" id="GO:0000731">
    <property type="term" value="P:DNA synthesis involved in DNA repair"/>
    <property type="evidence" value="ECO:0007669"/>
    <property type="project" value="TreeGrafter"/>
</dbReference>
<protein>
    <recommendedName>
        <fullName evidence="2">Endonuclease GajA/Old nuclease/RecF-like AAA domain-containing protein</fullName>
    </recommendedName>
</protein>
<name>A0A5R8ZGY9_9PSED</name>
<dbReference type="RefSeq" id="WP_138217662.1">
    <property type="nucleotide sequence ID" value="NZ_VAUO01000001.1"/>
</dbReference>
<dbReference type="Proteomes" id="UP000309819">
    <property type="component" value="Unassembled WGS sequence"/>
</dbReference>
<dbReference type="OrthoDB" id="9815944at2"/>
<keyword evidence="4" id="KW-1185">Reference proteome</keyword>
<evidence type="ECO:0000313" key="3">
    <source>
        <dbReference type="EMBL" id="TLP65030.1"/>
    </source>
</evidence>
<comment type="caution">
    <text evidence="3">The sequence shown here is derived from an EMBL/GenBank/DDBJ whole genome shotgun (WGS) entry which is preliminary data.</text>
</comment>
<dbReference type="SUPFAM" id="SSF52540">
    <property type="entry name" value="P-loop containing nucleoside triphosphate hydrolases"/>
    <property type="match status" value="1"/>
</dbReference>
<accession>A0A5R8ZGY9</accession>
<evidence type="ECO:0000256" key="1">
    <source>
        <dbReference type="SAM" id="MobiDB-lite"/>
    </source>
</evidence>
<dbReference type="InterPro" id="IPR041685">
    <property type="entry name" value="AAA_GajA/Old/RecF-like"/>
</dbReference>
<reference evidence="3 4" key="1">
    <citation type="submission" date="2019-05" db="EMBL/GenBank/DDBJ databases">
        <title>Pseudomonas sp. SC006 isolated from lettuce that can produce HBGAs.</title>
        <authorList>
            <person name="Wang D."/>
            <person name="Liao N."/>
            <person name="Liu D."/>
            <person name="Zhang Z."/>
            <person name="Zou S."/>
        </authorList>
    </citation>
    <scope>NUCLEOTIDE SEQUENCE [LARGE SCALE GENOMIC DNA]</scope>
    <source>
        <strain evidence="3 4">SC006</strain>
    </source>
</reference>
<feature type="compositionally biased region" description="Basic and acidic residues" evidence="1">
    <location>
        <begin position="295"/>
        <end position="313"/>
    </location>
</feature>
<dbReference type="GO" id="GO:0006302">
    <property type="term" value="P:double-strand break repair"/>
    <property type="evidence" value="ECO:0007669"/>
    <property type="project" value="TreeGrafter"/>
</dbReference>
<dbReference type="InterPro" id="IPR027417">
    <property type="entry name" value="P-loop_NTPase"/>
</dbReference>
<dbReference type="EMBL" id="VAUO01000001">
    <property type="protein sequence ID" value="TLP65030.1"/>
    <property type="molecule type" value="Genomic_DNA"/>
</dbReference>
<dbReference type="Pfam" id="PF13175">
    <property type="entry name" value="AAA_15"/>
    <property type="match status" value="1"/>
</dbReference>
<gene>
    <name evidence="3" type="ORF">FEM01_02300</name>
</gene>
<evidence type="ECO:0000313" key="4">
    <source>
        <dbReference type="Proteomes" id="UP000309819"/>
    </source>
</evidence>
<evidence type="ECO:0000259" key="2">
    <source>
        <dbReference type="Pfam" id="PF13175"/>
    </source>
</evidence>
<dbReference type="Gene3D" id="3.40.50.300">
    <property type="entry name" value="P-loop containing nucleotide triphosphate hydrolases"/>
    <property type="match status" value="2"/>
</dbReference>
<organism evidence="3 4">
    <name type="scientific">Pseudomonas mosselii</name>
    <dbReference type="NCBI Taxonomy" id="78327"/>
    <lineage>
        <taxon>Bacteria</taxon>
        <taxon>Pseudomonadati</taxon>
        <taxon>Pseudomonadota</taxon>
        <taxon>Gammaproteobacteria</taxon>
        <taxon>Pseudomonadales</taxon>
        <taxon>Pseudomonadaceae</taxon>
        <taxon>Pseudomonas</taxon>
    </lineage>
</organism>
<proteinExistence type="predicted"/>
<sequence length="553" mass="62564">MNVPFSSEFECAVDELFNVNIQRRHRPQVNFYDGHSFQAIIGQNGSGKSSVIDAINVFEGDSDSLVLAVFYDDGECRYKICLNNIFSERVTVEKADLPFDFVENVAEFFKANRVDVVHINAIQEVKVDDGLPIKRSRGSYVRRLTVPEAMRSQNTRRDYFNRYLRYFRRYLGGEYRENIRYMFSLSSSSIGRFESALVRYRHAVDSKLIGQWLKDFKLRERSLDFPLHSDVERAVVGMNVPSIINSLAKRSSNADLEALHLLENYALLDYERPDTHPVDLIENALKNYLAARSDSGPEAKKGDASSRQHEPEHQEVIRANLSLTLAKLESFAMELYHANPDDTKLDLSGVIVEDYEVVEKLTEIASRLPGAVAGNIRWGWRGASTGELARAHVFSEFFNYLIGRAENTSSIVFMDEADLYLHPEWQRNFVSDLLALSRHADNDVSSSSLQVIVCTHSPIIVSDFLSSDIISLKVDEYAGLSVEKSAGFGSSIVDIYMDDMHLSSTFGEHAGTKLGGLIEAAKRHMLSEADRRLINEITSDTTRSFLLSYDKNQ</sequence>
<dbReference type="PANTHER" id="PTHR32182:SF25">
    <property type="entry name" value="SLR1056 PROTEIN"/>
    <property type="match status" value="1"/>
</dbReference>
<dbReference type="PANTHER" id="PTHR32182">
    <property type="entry name" value="DNA REPLICATION AND REPAIR PROTEIN RECF"/>
    <property type="match status" value="1"/>
</dbReference>
<feature type="domain" description="Endonuclease GajA/Old nuclease/RecF-like AAA" evidence="2">
    <location>
        <begin position="405"/>
        <end position="461"/>
    </location>
</feature>